<evidence type="ECO:0000256" key="2">
    <source>
        <dbReference type="PIRSR" id="PIRSR000097-2"/>
    </source>
</evidence>
<dbReference type="Gene3D" id="3.20.20.100">
    <property type="entry name" value="NADP-dependent oxidoreductase domain"/>
    <property type="match status" value="1"/>
</dbReference>
<dbReference type="SUPFAM" id="SSF51430">
    <property type="entry name" value="NAD(P)-linked oxidoreductase"/>
    <property type="match status" value="1"/>
</dbReference>
<feature type="site" description="Lowers pKa of active site Tyr" evidence="3">
    <location>
        <position position="77"/>
    </location>
</feature>
<feature type="domain" description="NADP-dependent oxidoreductase" evidence="4">
    <location>
        <begin position="15"/>
        <end position="280"/>
    </location>
</feature>
<dbReference type="PROSITE" id="PS00062">
    <property type="entry name" value="ALDOKETO_REDUCTASE_2"/>
    <property type="match status" value="1"/>
</dbReference>
<dbReference type="PANTHER" id="PTHR11732">
    <property type="entry name" value="ALDO/KETO REDUCTASE"/>
    <property type="match status" value="1"/>
</dbReference>
<sequence length="307" mass="34475">MASVKLSTGASMPLLGIGTWQSKPGEVEAAVRTALDLGYRLIDTAAVYGNEAEIGHVLHEYISQGKLKRSDVFITTKVWCTHNRPEQIEGQLRESLAKLQLDYVDLYLVHMPVATNLDMSAQDHTVSVVDTWRGMEGVFEKGLTKAIGVSNFSEEQVQRIYDNAKVKPHNLQFELQQLCNKLNISFTAYAPLGSPGRVHFTLPSGAKLDWAPAPNPLEDPIVVKLSQKYHKTPAQILIRLMLERHMSVIPKSVNPARIKENFEVEDFSLTAEEVAELNSVKHRQRLFGQEFCEGHAEDPFKNERSKK</sequence>
<name>A0A914XEI6_9BILA</name>
<dbReference type="Pfam" id="PF00248">
    <property type="entry name" value="Aldo_ket_red"/>
    <property type="match status" value="1"/>
</dbReference>
<dbReference type="PROSITE" id="PS00063">
    <property type="entry name" value="ALDOKETO_REDUCTASE_3"/>
    <property type="match status" value="1"/>
</dbReference>
<reference evidence="6" key="1">
    <citation type="submission" date="2022-11" db="UniProtKB">
        <authorList>
            <consortium name="WormBaseParasite"/>
        </authorList>
    </citation>
    <scope>IDENTIFICATION</scope>
</reference>
<keyword evidence="5" id="KW-1185">Reference proteome</keyword>
<dbReference type="GO" id="GO:0016491">
    <property type="term" value="F:oxidoreductase activity"/>
    <property type="evidence" value="ECO:0007669"/>
    <property type="project" value="InterPro"/>
</dbReference>
<feature type="binding site" evidence="2">
    <location>
        <position position="110"/>
    </location>
    <ligand>
        <name>substrate</name>
    </ligand>
</feature>
<accession>A0A914XEI6</accession>
<dbReference type="PIRSF" id="PIRSF000097">
    <property type="entry name" value="AKR"/>
    <property type="match status" value="1"/>
</dbReference>
<dbReference type="Proteomes" id="UP000887566">
    <property type="component" value="Unplaced"/>
</dbReference>
<evidence type="ECO:0000313" key="6">
    <source>
        <dbReference type="WBParaSite" id="PSAMB.scaffold7671size7288.g30379.t1"/>
    </source>
</evidence>
<dbReference type="AlphaFoldDB" id="A0A914XEI6"/>
<evidence type="ECO:0000256" key="1">
    <source>
        <dbReference type="PIRSR" id="PIRSR000097-1"/>
    </source>
</evidence>
<dbReference type="PROSITE" id="PS00798">
    <property type="entry name" value="ALDOKETO_REDUCTASE_1"/>
    <property type="match status" value="1"/>
</dbReference>
<feature type="active site" description="Proton donor" evidence="1">
    <location>
        <position position="48"/>
    </location>
</feature>
<dbReference type="WBParaSite" id="PSAMB.scaffold7671size7288.g30379.t1">
    <property type="protein sequence ID" value="PSAMB.scaffold7671size7288.g30379.t1"/>
    <property type="gene ID" value="PSAMB.scaffold7671size7288.g30379"/>
</dbReference>
<evidence type="ECO:0000313" key="5">
    <source>
        <dbReference type="Proteomes" id="UP000887566"/>
    </source>
</evidence>
<evidence type="ECO:0000256" key="3">
    <source>
        <dbReference type="PIRSR" id="PIRSR000097-3"/>
    </source>
</evidence>
<protein>
    <submittedName>
        <fullName evidence="6">NADP-dependent oxidoreductase domain-containing protein</fullName>
    </submittedName>
</protein>
<proteinExistence type="predicted"/>
<dbReference type="PRINTS" id="PR00069">
    <property type="entry name" value="ALDKETRDTASE"/>
</dbReference>
<dbReference type="InterPro" id="IPR020471">
    <property type="entry name" value="AKR"/>
</dbReference>
<dbReference type="InterPro" id="IPR018170">
    <property type="entry name" value="Aldo/ket_reductase_CS"/>
</dbReference>
<dbReference type="FunFam" id="3.20.20.100:FF:000029">
    <property type="entry name" value="Aldo-keto reductase"/>
    <property type="match status" value="1"/>
</dbReference>
<organism evidence="5 6">
    <name type="scientific">Plectus sambesii</name>
    <dbReference type="NCBI Taxonomy" id="2011161"/>
    <lineage>
        <taxon>Eukaryota</taxon>
        <taxon>Metazoa</taxon>
        <taxon>Ecdysozoa</taxon>
        <taxon>Nematoda</taxon>
        <taxon>Chromadorea</taxon>
        <taxon>Plectida</taxon>
        <taxon>Plectina</taxon>
        <taxon>Plectoidea</taxon>
        <taxon>Plectidae</taxon>
        <taxon>Plectus</taxon>
    </lineage>
</organism>
<evidence type="ECO:0000259" key="4">
    <source>
        <dbReference type="Pfam" id="PF00248"/>
    </source>
</evidence>
<dbReference type="InterPro" id="IPR036812">
    <property type="entry name" value="NAD(P)_OxRdtase_dom_sf"/>
</dbReference>
<dbReference type="InterPro" id="IPR023210">
    <property type="entry name" value="NADP_OxRdtase_dom"/>
</dbReference>